<keyword evidence="4" id="KW-1185">Reference proteome</keyword>
<accession>A0A1H4A3K0</accession>
<evidence type="ECO:0000259" key="1">
    <source>
        <dbReference type="Pfam" id="PF00534"/>
    </source>
</evidence>
<dbReference type="Pfam" id="PF00534">
    <property type="entry name" value="Glycos_transf_1"/>
    <property type="match status" value="1"/>
</dbReference>
<name>A0A1H4A3K0_9GAMM</name>
<feature type="domain" description="Glycosyltransferase subfamily 4-like N-terminal" evidence="2">
    <location>
        <begin position="16"/>
        <end position="168"/>
    </location>
</feature>
<evidence type="ECO:0000313" key="4">
    <source>
        <dbReference type="Proteomes" id="UP000199397"/>
    </source>
</evidence>
<dbReference type="OrthoDB" id="5906768at2"/>
<protein>
    <submittedName>
        <fullName evidence="3">Glycosyltransferase involved in cell wall bisynthesis</fullName>
    </submittedName>
</protein>
<dbReference type="InterPro" id="IPR001296">
    <property type="entry name" value="Glyco_trans_1"/>
</dbReference>
<dbReference type="InterPro" id="IPR028098">
    <property type="entry name" value="Glyco_trans_4-like_N"/>
</dbReference>
<dbReference type="PANTHER" id="PTHR12526:SF630">
    <property type="entry name" value="GLYCOSYLTRANSFERASE"/>
    <property type="match status" value="1"/>
</dbReference>
<evidence type="ECO:0000313" key="3">
    <source>
        <dbReference type="EMBL" id="SEA30084.1"/>
    </source>
</evidence>
<organism evidence="3 4">
    <name type="scientific">Thiothrix caldifontis</name>
    <dbReference type="NCBI Taxonomy" id="525918"/>
    <lineage>
        <taxon>Bacteria</taxon>
        <taxon>Pseudomonadati</taxon>
        <taxon>Pseudomonadota</taxon>
        <taxon>Gammaproteobacteria</taxon>
        <taxon>Thiotrichales</taxon>
        <taxon>Thiotrichaceae</taxon>
        <taxon>Thiothrix</taxon>
    </lineage>
</organism>
<dbReference type="AlphaFoldDB" id="A0A1H4A3K0"/>
<proteinExistence type="predicted"/>
<dbReference type="CDD" id="cd03811">
    <property type="entry name" value="GT4_GT28_WabH-like"/>
    <property type="match status" value="1"/>
</dbReference>
<dbReference type="RefSeq" id="WP_093066606.1">
    <property type="nucleotide sequence ID" value="NZ_FNQP01000006.1"/>
</dbReference>
<dbReference type="GO" id="GO:1901135">
    <property type="term" value="P:carbohydrate derivative metabolic process"/>
    <property type="evidence" value="ECO:0007669"/>
    <property type="project" value="UniProtKB-ARBA"/>
</dbReference>
<dbReference type="SUPFAM" id="SSF53756">
    <property type="entry name" value="UDP-Glycosyltransferase/glycogen phosphorylase"/>
    <property type="match status" value="1"/>
</dbReference>
<feature type="domain" description="Glycosyl transferase family 1" evidence="1">
    <location>
        <begin position="181"/>
        <end position="336"/>
    </location>
</feature>
<dbReference type="Gene3D" id="3.40.50.2000">
    <property type="entry name" value="Glycogen Phosphorylase B"/>
    <property type="match status" value="2"/>
</dbReference>
<dbReference type="PANTHER" id="PTHR12526">
    <property type="entry name" value="GLYCOSYLTRANSFERASE"/>
    <property type="match status" value="1"/>
</dbReference>
<keyword evidence="3" id="KW-0808">Transferase</keyword>
<sequence length="355" mass="40093">MTVRRKIALVVYSLGMGGAEKVVSDLSFQFAKQHDVTLILFDASHMYYPYAGELIDIQCPSKHGFIFKVFNFLDRASQLRRIFKVKRFDTIISVMEHASFPSILASSQTIAANHCNPERNFTRFDWLFARWLYPRAKKVIAVSKDGMSIFQQHLKLKNIDCLYNPVNLYRIRELAKERPAVVVNGAYIVAAGRLSPEKNFASLLEAYAHSQASQTFKLLILGEGPERLALEQHIKQLGLEERVFMPGFMRNPYPYIANAHCLVLSSLHEGFPVILIEALGLGRPVISTDCETGPREIIRDGENGLLVSTNDQAALSAALDRVCLDEALHDHFQRNAVPSVEYLDIEKVAEQWLAI</sequence>
<dbReference type="Proteomes" id="UP000199397">
    <property type="component" value="Unassembled WGS sequence"/>
</dbReference>
<reference evidence="3 4" key="1">
    <citation type="submission" date="2016-10" db="EMBL/GenBank/DDBJ databases">
        <authorList>
            <person name="de Groot N.N."/>
        </authorList>
    </citation>
    <scope>NUCLEOTIDE SEQUENCE [LARGE SCALE GENOMIC DNA]</scope>
    <source>
        <strain evidence="3 4">DSM 21228</strain>
    </source>
</reference>
<evidence type="ECO:0000259" key="2">
    <source>
        <dbReference type="Pfam" id="PF13439"/>
    </source>
</evidence>
<gene>
    <name evidence="3" type="ORF">SAMN05660964_01304</name>
</gene>
<dbReference type="STRING" id="525918.SAMN05660964_01304"/>
<dbReference type="GO" id="GO:0016757">
    <property type="term" value="F:glycosyltransferase activity"/>
    <property type="evidence" value="ECO:0007669"/>
    <property type="project" value="InterPro"/>
</dbReference>
<dbReference type="Pfam" id="PF13439">
    <property type="entry name" value="Glyco_transf_4"/>
    <property type="match status" value="1"/>
</dbReference>
<dbReference type="EMBL" id="FNQP01000006">
    <property type="protein sequence ID" value="SEA30084.1"/>
    <property type="molecule type" value="Genomic_DNA"/>
</dbReference>